<dbReference type="PANTHER" id="PTHR45962">
    <property type="entry name" value="N-FATTY-ACYL-AMINO ACID SYNTHASE/HYDROLASE PM20D1"/>
    <property type="match status" value="1"/>
</dbReference>
<evidence type="ECO:0000313" key="8">
    <source>
        <dbReference type="Proteomes" id="UP000001096"/>
    </source>
</evidence>
<feature type="domain" description="Peptidase M20 dimerisation" evidence="6">
    <location>
        <begin position="244"/>
        <end position="388"/>
    </location>
</feature>
<evidence type="ECO:0000256" key="3">
    <source>
        <dbReference type="ARBA" id="ARBA00022723"/>
    </source>
</evidence>
<dbReference type="RefSeq" id="WP_006023417.1">
    <property type="nucleotide sequence ID" value="NZ_KB375284.1"/>
</dbReference>
<dbReference type="AlphaFoldDB" id="K8P280"/>
<comment type="similarity">
    <text evidence="1">Belongs to the peptidase M20A family.</text>
</comment>
<dbReference type="InterPro" id="IPR001261">
    <property type="entry name" value="ArgE/DapE_CS"/>
</dbReference>
<dbReference type="Gene3D" id="3.30.70.360">
    <property type="match status" value="1"/>
</dbReference>
<dbReference type="SUPFAM" id="SSF55031">
    <property type="entry name" value="Bacterial exopeptidase dimerisation domain"/>
    <property type="match status" value="1"/>
</dbReference>
<dbReference type="eggNOG" id="COG0624">
    <property type="taxonomic scope" value="Bacteria"/>
</dbReference>
<accession>K8P280</accession>
<dbReference type="NCBIfam" id="NF006113">
    <property type="entry name" value="PRK08262.1-4"/>
    <property type="match status" value="1"/>
</dbReference>
<evidence type="ECO:0000256" key="2">
    <source>
        <dbReference type="ARBA" id="ARBA00022670"/>
    </source>
</evidence>
<evidence type="ECO:0000256" key="4">
    <source>
        <dbReference type="ARBA" id="ARBA00022801"/>
    </source>
</evidence>
<sequence>MRRAIRILRNIILLLIAAVVILAAVLVANAWRKSSQQIAVSPVEPVTIDEQAAAQRLGAAVRLQTIASVTDADQSADAFRALHDLIAASFPAFHAAAKREIVANYSLLYTWEGSDPKAAPIALLAHQDVVPIAPGTEGDWQVPPFSGEVKDGFIWGRGSWDDKGNLFSMLEAAEQLAKENFRPKRTVYLAFGHDEEVSGKRGAMAMSKLLQSRGVRLDFVFDEGLLITEGILKGVAKPVALIGVAEKGYVTLDLSTTATPGHSSLPPRDTAIGKLSAALTRLEKKPFPASVSGVMRETLQTAAPEMDFGSRVALSNLWLLEPLVRRQMEKTAQTAAAIRTTTAITIFNAGNKENVLPGRAEATVNFRLLPGETEESVIAYVKSIVADDRVKVTPKPGNTNPPPVTSTASPSYQAVNRTIREIFPDVLVVPGLMVAATDSRNYLDVTDSIFRFSPVRATAEDLKRFHGTDERLSVKNYADMIRFYRRLMQNTASP</sequence>
<dbReference type="SUPFAM" id="SSF53187">
    <property type="entry name" value="Zn-dependent exopeptidases"/>
    <property type="match status" value="1"/>
</dbReference>
<dbReference type="FunFam" id="3.40.630.10:FF:000027">
    <property type="entry name" value="N-fatty-acyl-amino acid synthase/hydrolase PM20D1"/>
    <property type="match status" value="1"/>
</dbReference>
<dbReference type="GO" id="GO:0043605">
    <property type="term" value="P:amide catabolic process"/>
    <property type="evidence" value="ECO:0007669"/>
    <property type="project" value="TreeGrafter"/>
</dbReference>
<dbReference type="EMBL" id="AGWX01000005">
    <property type="protein sequence ID" value="EKS34804.1"/>
    <property type="molecule type" value="Genomic_DNA"/>
</dbReference>
<evidence type="ECO:0000313" key="7">
    <source>
        <dbReference type="EMBL" id="EKS34804.1"/>
    </source>
</evidence>
<dbReference type="GO" id="GO:0006508">
    <property type="term" value="P:proteolysis"/>
    <property type="evidence" value="ECO:0007669"/>
    <property type="project" value="UniProtKB-KW"/>
</dbReference>
<dbReference type="GO" id="GO:0043604">
    <property type="term" value="P:amide biosynthetic process"/>
    <property type="evidence" value="ECO:0007669"/>
    <property type="project" value="TreeGrafter"/>
</dbReference>
<reference evidence="7 8" key="1">
    <citation type="submission" date="2012-04" db="EMBL/GenBank/DDBJ databases">
        <title>The Genome Sequence of Afipia broomeae ATCC 49717.</title>
        <authorList>
            <consortium name="The Broad Institute Genome Sequencing Platform"/>
            <person name="Earl A."/>
            <person name="Ward D."/>
            <person name="Feldgarden M."/>
            <person name="Gevers D."/>
            <person name="Huys G."/>
            <person name="Walker B."/>
            <person name="Young S.K."/>
            <person name="Zeng Q."/>
            <person name="Gargeya S."/>
            <person name="Fitzgerald M."/>
            <person name="Haas B."/>
            <person name="Abouelleil A."/>
            <person name="Alvarado L."/>
            <person name="Arachchi H.M."/>
            <person name="Berlin A."/>
            <person name="Chapman S.B."/>
            <person name="Goldberg J."/>
            <person name="Griggs A."/>
            <person name="Gujja S."/>
            <person name="Hansen M."/>
            <person name="Howarth C."/>
            <person name="Imamovic A."/>
            <person name="Larimer J."/>
            <person name="McCowen C."/>
            <person name="Montmayeur A."/>
            <person name="Murphy C."/>
            <person name="Neiman D."/>
            <person name="Pearson M."/>
            <person name="Priest M."/>
            <person name="Roberts A."/>
            <person name="Saif S."/>
            <person name="Shea T."/>
            <person name="Sisk P."/>
            <person name="Sykes S."/>
            <person name="Wortman J."/>
            <person name="Nusbaum C."/>
            <person name="Birren B."/>
        </authorList>
    </citation>
    <scope>NUCLEOTIDE SEQUENCE [LARGE SCALE GENOMIC DNA]</scope>
    <source>
        <strain evidence="7 8">ATCC 49717</strain>
    </source>
</reference>
<evidence type="ECO:0000259" key="6">
    <source>
        <dbReference type="Pfam" id="PF07687"/>
    </source>
</evidence>
<dbReference type="Pfam" id="PF07687">
    <property type="entry name" value="M20_dimer"/>
    <property type="match status" value="1"/>
</dbReference>
<dbReference type="GO" id="GO:0006520">
    <property type="term" value="P:amino acid metabolic process"/>
    <property type="evidence" value="ECO:0007669"/>
    <property type="project" value="UniProtKB-ARBA"/>
</dbReference>
<keyword evidence="5" id="KW-0862">Zinc</keyword>
<name>K8P280_9BRAD</name>
<proteinExistence type="inferred from homology"/>
<keyword evidence="4" id="KW-0378">Hydrolase</keyword>
<dbReference type="PANTHER" id="PTHR45962:SF1">
    <property type="entry name" value="N-FATTY-ACYL-AMINO ACID SYNTHASE_HYDROLASE PM20D1"/>
    <property type="match status" value="1"/>
</dbReference>
<dbReference type="GO" id="GO:0005576">
    <property type="term" value="C:extracellular region"/>
    <property type="evidence" value="ECO:0007669"/>
    <property type="project" value="UniProtKB-ARBA"/>
</dbReference>
<dbReference type="InterPro" id="IPR002933">
    <property type="entry name" value="Peptidase_M20"/>
</dbReference>
<dbReference type="InterPro" id="IPR047177">
    <property type="entry name" value="Pept_M20A"/>
</dbReference>
<gene>
    <name evidence="7" type="ORF">HMPREF9695_04714</name>
</gene>
<dbReference type="InterPro" id="IPR036264">
    <property type="entry name" value="Bact_exopeptidase_dim_dom"/>
</dbReference>
<dbReference type="InterPro" id="IPR011650">
    <property type="entry name" value="Peptidase_M20_dimer"/>
</dbReference>
<dbReference type="PATRIC" id="fig|883078.3.peg.4869"/>
<protein>
    <recommendedName>
        <fullName evidence="6">Peptidase M20 dimerisation domain-containing protein</fullName>
    </recommendedName>
</protein>
<organism evidence="7 8">
    <name type="scientific">Afipia broomeae ATCC 49717</name>
    <dbReference type="NCBI Taxonomy" id="883078"/>
    <lineage>
        <taxon>Bacteria</taxon>
        <taxon>Pseudomonadati</taxon>
        <taxon>Pseudomonadota</taxon>
        <taxon>Alphaproteobacteria</taxon>
        <taxon>Hyphomicrobiales</taxon>
        <taxon>Nitrobacteraceae</taxon>
        <taxon>Afipia</taxon>
    </lineage>
</organism>
<evidence type="ECO:0000256" key="5">
    <source>
        <dbReference type="ARBA" id="ARBA00022833"/>
    </source>
</evidence>
<dbReference type="PROSITE" id="PS00758">
    <property type="entry name" value="ARGE_DAPE_CPG2_1"/>
    <property type="match status" value="1"/>
</dbReference>
<dbReference type="Gene3D" id="1.10.150.900">
    <property type="match status" value="1"/>
</dbReference>
<keyword evidence="8" id="KW-1185">Reference proteome</keyword>
<dbReference type="HOGENOM" id="CLU_021802_11_1_5"/>
<dbReference type="Pfam" id="PF01546">
    <property type="entry name" value="Peptidase_M20"/>
    <property type="match status" value="1"/>
</dbReference>
<keyword evidence="3" id="KW-0479">Metal-binding</keyword>
<dbReference type="GO" id="GO:0006629">
    <property type="term" value="P:lipid metabolic process"/>
    <property type="evidence" value="ECO:0007669"/>
    <property type="project" value="UniProtKB-ARBA"/>
</dbReference>
<keyword evidence="2" id="KW-0645">Protease</keyword>
<dbReference type="GO" id="GO:0016811">
    <property type="term" value="F:hydrolase activity, acting on carbon-nitrogen (but not peptide) bonds, in linear amides"/>
    <property type="evidence" value="ECO:0007669"/>
    <property type="project" value="TreeGrafter"/>
</dbReference>
<dbReference type="Gene3D" id="3.40.630.10">
    <property type="entry name" value="Zn peptidases"/>
    <property type="match status" value="1"/>
</dbReference>
<dbReference type="FunFam" id="1.10.150.900:FF:000003">
    <property type="entry name" value="N-fatty-acyl-amino acid synthase/hydrolase PM20D1"/>
    <property type="match status" value="1"/>
</dbReference>
<dbReference type="Proteomes" id="UP000001096">
    <property type="component" value="Unassembled WGS sequence"/>
</dbReference>
<dbReference type="GO" id="GO:0008233">
    <property type="term" value="F:peptidase activity"/>
    <property type="evidence" value="ECO:0007669"/>
    <property type="project" value="UniProtKB-KW"/>
</dbReference>
<comment type="caution">
    <text evidence="7">The sequence shown here is derived from an EMBL/GenBank/DDBJ whole genome shotgun (WGS) entry which is preliminary data.</text>
</comment>
<dbReference type="GO" id="GO:0046872">
    <property type="term" value="F:metal ion binding"/>
    <property type="evidence" value="ECO:0007669"/>
    <property type="project" value="UniProtKB-KW"/>
</dbReference>
<evidence type="ECO:0000256" key="1">
    <source>
        <dbReference type="ARBA" id="ARBA00006247"/>
    </source>
</evidence>